<dbReference type="InterPro" id="IPR001304">
    <property type="entry name" value="C-type_lectin-like"/>
</dbReference>
<evidence type="ECO:0000256" key="3">
    <source>
        <dbReference type="SAM" id="SignalP"/>
    </source>
</evidence>
<evidence type="ECO:0000313" key="6">
    <source>
        <dbReference type="Proteomes" id="UP001372834"/>
    </source>
</evidence>
<dbReference type="CDD" id="cd00037">
    <property type="entry name" value="CLECT"/>
    <property type="match status" value="1"/>
</dbReference>
<feature type="chain" id="PRO_5042982971" description="C-type lectin domain-containing protein" evidence="3">
    <location>
        <begin position="21"/>
        <end position="272"/>
    </location>
</feature>
<reference evidence="5 6" key="1">
    <citation type="submission" date="2023-10" db="EMBL/GenBank/DDBJ databases">
        <title>Genomes of two closely related lineages of the louse Polyplax serrata with different host specificities.</title>
        <authorList>
            <person name="Martinu J."/>
            <person name="Tarabai H."/>
            <person name="Stefka J."/>
            <person name="Hypsa V."/>
        </authorList>
    </citation>
    <scope>NUCLEOTIDE SEQUENCE [LARGE SCALE GENOMIC DNA]</scope>
    <source>
        <strain evidence="5">HR10_N</strain>
    </source>
</reference>
<evidence type="ECO:0000256" key="2">
    <source>
        <dbReference type="SAM" id="MobiDB-lite"/>
    </source>
</evidence>
<dbReference type="Proteomes" id="UP001372834">
    <property type="component" value="Unassembled WGS sequence"/>
</dbReference>
<gene>
    <name evidence="5" type="ORF">RUM43_000781</name>
</gene>
<keyword evidence="3" id="KW-0732">Signal</keyword>
<evidence type="ECO:0000313" key="5">
    <source>
        <dbReference type="EMBL" id="KAK6644514.1"/>
    </source>
</evidence>
<dbReference type="InterPro" id="IPR016186">
    <property type="entry name" value="C-type_lectin-like/link_sf"/>
</dbReference>
<dbReference type="PROSITE" id="PS50041">
    <property type="entry name" value="C_TYPE_LECTIN_2"/>
    <property type="match status" value="1"/>
</dbReference>
<name>A0AAN8XP55_POLSC</name>
<organism evidence="5 6">
    <name type="scientific">Polyplax serrata</name>
    <name type="common">Common mouse louse</name>
    <dbReference type="NCBI Taxonomy" id="468196"/>
    <lineage>
        <taxon>Eukaryota</taxon>
        <taxon>Metazoa</taxon>
        <taxon>Ecdysozoa</taxon>
        <taxon>Arthropoda</taxon>
        <taxon>Hexapoda</taxon>
        <taxon>Insecta</taxon>
        <taxon>Pterygota</taxon>
        <taxon>Neoptera</taxon>
        <taxon>Paraneoptera</taxon>
        <taxon>Psocodea</taxon>
        <taxon>Troctomorpha</taxon>
        <taxon>Phthiraptera</taxon>
        <taxon>Anoplura</taxon>
        <taxon>Polyplacidae</taxon>
        <taxon>Polyplax</taxon>
    </lineage>
</organism>
<dbReference type="AlphaFoldDB" id="A0AAN8XP55"/>
<dbReference type="PANTHER" id="PTHR21407:SF3">
    <property type="entry name" value="LD12305P"/>
    <property type="match status" value="1"/>
</dbReference>
<evidence type="ECO:0000256" key="1">
    <source>
        <dbReference type="ARBA" id="ARBA00023157"/>
    </source>
</evidence>
<evidence type="ECO:0000259" key="4">
    <source>
        <dbReference type="PROSITE" id="PS50041"/>
    </source>
</evidence>
<dbReference type="PROSITE" id="PS00615">
    <property type="entry name" value="C_TYPE_LECTIN_1"/>
    <property type="match status" value="1"/>
</dbReference>
<dbReference type="EMBL" id="JAWJWE010000001">
    <property type="protein sequence ID" value="KAK6644514.1"/>
    <property type="molecule type" value="Genomic_DNA"/>
</dbReference>
<proteinExistence type="predicted"/>
<comment type="caution">
    <text evidence="5">The sequence shown here is derived from an EMBL/GenBank/DDBJ whole genome shotgun (WGS) entry which is preliminary data.</text>
</comment>
<dbReference type="InterPro" id="IPR018378">
    <property type="entry name" value="C-type_lectin_CS"/>
</dbReference>
<feature type="signal peptide" evidence="3">
    <location>
        <begin position="1"/>
        <end position="20"/>
    </location>
</feature>
<dbReference type="SUPFAM" id="SSF56436">
    <property type="entry name" value="C-type lectin-like"/>
    <property type="match status" value="1"/>
</dbReference>
<dbReference type="SMART" id="SM00034">
    <property type="entry name" value="CLECT"/>
    <property type="match status" value="1"/>
</dbReference>
<accession>A0AAN8XP55</accession>
<dbReference type="InterPro" id="IPR016187">
    <property type="entry name" value="CTDL_fold"/>
</dbReference>
<dbReference type="Pfam" id="PF00059">
    <property type="entry name" value="Lectin_C"/>
    <property type="match status" value="1"/>
</dbReference>
<keyword evidence="1" id="KW-1015">Disulfide bond</keyword>
<dbReference type="PANTHER" id="PTHR21407">
    <property type="entry name" value="RE43931P-RELATED"/>
    <property type="match status" value="1"/>
</dbReference>
<protein>
    <recommendedName>
        <fullName evidence="4">C-type lectin domain-containing protein</fullName>
    </recommendedName>
</protein>
<dbReference type="Gene3D" id="3.10.100.10">
    <property type="entry name" value="Mannose-Binding Protein A, subunit A"/>
    <property type="match status" value="1"/>
</dbReference>
<feature type="region of interest" description="Disordered" evidence="2">
    <location>
        <begin position="194"/>
        <end position="218"/>
    </location>
</feature>
<sequence>MHNLLLTVLTALALVGPSQVQLFPRQLTLPRFSVRQQHKQQQTAGQTQVQRRVQAPGKPKGRILEPPIPQLCATRVSGLQLTPDFVTTTLGQIHEIFGNKGYWFSWRDPSNNRERDWLDGRNFCRQRCMDLVSLETSVENEFIKGKIAEAQQKYIWTSGRLCDFKGCHDREDLKPVDVNGWFWSAELKKLAPVTNRQQTDWSPSGGIKKPQPDNREFHQGGAKETCLAILNNFYGDGIHWHDVACHHRKPIVCEESEALLAYVRYTNPGLRV</sequence>
<feature type="domain" description="C-type lectin" evidence="4">
    <location>
        <begin position="97"/>
        <end position="254"/>
    </location>
</feature>